<dbReference type="GO" id="GO:0008233">
    <property type="term" value="F:peptidase activity"/>
    <property type="evidence" value="ECO:0007669"/>
    <property type="project" value="InterPro"/>
</dbReference>
<dbReference type="Gene3D" id="2.10.270.10">
    <property type="entry name" value="Cholin Binding"/>
    <property type="match status" value="1"/>
</dbReference>
<dbReference type="InterPro" id="IPR039561">
    <property type="entry name" value="Peptidase_M15C"/>
</dbReference>
<organism evidence="2 3">
    <name type="scientific">Clostridium fessum</name>
    <dbReference type="NCBI Taxonomy" id="2126740"/>
    <lineage>
        <taxon>Bacteria</taxon>
        <taxon>Bacillati</taxon>
        <taxon>Bacillota</taxon>
        <taxon>Clostridia</taxon>
        <taxon>Eubacteriales</taxon>
        <taxon>Clostridiaceae</taxon>
        <taxon>Clostridium</taxon>
    </lineage>
</organism>
<sequence length="280" mass="31130">MRDITLCHPRLQALTAQLVDKCVGAGLPIKIGESFRSVAEQDALYAQGRTRPGSIVTNARGSSYSSQHQWGIAADFYRADGKGAYNESGDYFKKVGELAKNLGLGWGGDWKSIVDKPHVYLPDWGSGTGILKQKYGTFEAFKKTWAAENSRVPEQSKTVITDLKEIKSGIRGLRVTASSLIIRTTPKGTDTGKRYTKDQRVQPINKCFADGDPWIQTADGWVSGKYLTGWVCQDGRWWYLLSGYTYRHDAVCQIDGQAYAFDSDGWMITADRIAEDGHIR</sequence>
<evidence type="ECO:0000313" key="3">
    <source>
        <dbReference type="Proteomes" id="UP000241048"/>
    </source>
</evidence>
<dbReference type="Pfam" id="PF13539">
    <property type="entry name" value="Peptidase_M15_4"/>
    <property type="match status" value="1"/>
</dbReference>
<proteinExistence type="predicted"/>
<dbReference type="SUPFAM" id="SSF69360">
    <property type="entry name" value="Cell wall binding repeat"/>
    <property type="match status" value="1"/>
</dbReference>
<gene>
    <name evidence="2" type="ORF">C7U56_00250</name>
</gene>
<comment type="caution">
    <text evidence="2">The sequence shown here is derived from an EMBL/GenBank/DDBJ whole genome shotgun (WGS) entry which is preliminary data.</text>
</comment>
<dbReference type="InterPro" id="IPR009045">
    <property type="entry name" value="Zn_M74/Hedgehog-like"/>
</dbReference>
<accession>A0A2T3FT45</accession>
<dbReference type="SUPFAM" id="SSF55166">
    <property type="entry name" value="Hedgehog/DD-peptidase"/>
    <property type="match status" value="1"/>
</dbReference>
<dbReference type="EMBL" id="PYLO01000001">
    <property type="protein sequence ID" value="PST38434.1"/>
    <property type="molecule type" value="Genomic_DNA"/>
</dbReference>
<name>A0A2T3FT45_9CLOT</name>
<protein>
    <recommendedName>
        <fullName evidence="1">Peptidase M15C domain-containing protein</fullName>
    </recommendedName>
</protein>
<dbReference type="CDD" id="cd14845">
    <property type="entry name" value="L-Ala-D-Glu_peptidase_like"/>
    <property type="match status" value="1"/>
</dbReference>
<dbReference type="Gene3D" id="3.30.1380.10">
    <property type="match status" value="1"/>
</dbReference>
<reference evidence="2 3" key="1">
    <citation type="submission" date="2018-03" db="EMBL/GenBank/DDBJ databases">
        <title>Lachnoclostridium SNUG30386 gen.nov., sp.nov., isolated from human faeces.</title>
        <authorList>
            <person name="Seo B."/>
            <person name="Jeon K."/>
            <person name="Ko G."/>
        </authorList>
    </citation>
    <scope>NUCLEOTIDE SEQUENCE [LARGE SCALE GENOMIC DNA]</scope>
    <source>
        <strain evidence="2 3">SNUG30386</strain>
    </source>
</reference>
<dbReference type="Proteomes" id="UP000241048">
    <property type="component" value="Unassembled WGS sequence"/>
</dbReference>
<dbReference type="RefSeq" id="WP_106999712.1">
    <property type="nucleotide sequence ID" value="NZ_PYLO01000001.1"/>
</dbReference>
<dbReference type="AlphaFoldDB" id="A0A2T3FT45"/>
<keyword evidence="3" id="KW-1185">Reference proteome</keyword>
<evidence type="ECO:0000313" key="2">
    <source>
        <dbReference type="EMBL" id="PST38434.1"/>
    </source>
</evidence>
<feature type="domain" description="Peptidase M15C" evidence="1">
    <location>
        <begin position="61"/>
        <end position="119"/>
    </location>
</feature>
<evidence type="ECO:0000259" key="1">
    <source>
        <dbReference type="Pfam" id="PF13539"/>
    </source>
</evidence>